<gene>
    <name evidence="7" type="ORF">AVDCRST_MAG86-2845</name>
</gene>
<feature type="transmembrane region" description="Helical" evidence="6">
    <location>
        <begin position="175"/>
        <end position="196"/>
    </location>
</feature>
<dbReference type="EMBL" id="CADCWP010000257">
    <property type="protein sequence ID" value="CAA9581284.1"/>
    <property type="molecule type" value="Genomic_DNA"/>
</dbReference>
<sequence>MTPFIQGLGLGAGLIVAIGAQNAFVLRQGLRKQQVLVTALVCALCDAALITLGVAGFGAVVSSTPALTTLAAWGGAAFLFVYGLRAFFSALRSRGLEPQVGPVSAQNAVLTTLAVSLLNPHVYLDTVVLLGGIGAQFVGPNRLMFGLGAVTASSVWFFSLAYGATRLGPLFRRPLAWRVLDVLIGVVMWSIAASLVRGTL</sequence>
<keyword evidence="4 6" id="KW-1133">Transmembrane helix</keyword>
<evidence type="ECO:0000256" key="3">
    <source>
        <dbReference type="ARBA" id="ARBA00022692"/>
    </source>
</evidence>
<organism evidence="7">
    <name type="scientific">uncultured Truepera sp</name>
    <dbReference type="NCBI Taxonomy" id="543023"/>
    <lineage>
        <taxon>Bacteria</taxon>
        <taxon>Thermotogati</taxon>
        <taxon>Deinococcota</taxon>
        <taxon>Deinococci</taxon>
        <taxon>Trueperales</taxon>
        <taxon>Trueperaceae</taxon>
        <taxon>Truepera</taxon>
        <taxon>environmental samples</taxon>
    </lineage>
</organism>
<keyword evidence="2" id="KW-1003">Cell membrane</keyword>
<dbReference type="PANTHER" id="PTHR30086:SF20">
    <property type="entry name" value="ARGININE EXPORTER PROTEIN ARGO-RELATED"/>
    <property type="match status" value="1"/>
</dbReference>
<evidence type="ECO:0000256" key="6">
    <source>
        <dbReference type="SAM" id="Phobius"/>
    </source>
</evidence>
<keyword evidence="5 6" id="KW-0472">Membrane</keyword>
<dbReference type="Pfam" id="PF01810">
    <property type="entry name" value="LysE"/>
    <property type="match status" value="1"/>
</dbReference>
<feature type="transmembrane region" description="Helical" evidence="6">
    <location>
        <begin position="143"/>
        <end position="163"/>
    </location>
</feature>
<dbReference type="AlphaFoldDB" id="A0A6J4VM46"/>
<evidence type="ECO:0000313" key="7">
    <source>
        <dbReference type="EMBL" id="CAA9581284.1"/>
    </source>
</evidence>
<dbReference type="InterPro" id="IPR001123">
    <property type="entry name" value="LeuE-type"/>
</dbReference>
<proteinExistence type="predicted"/>
<evidence type="ECO:0000256" key="4">
    <source>
        <dbReference type="ARBA" id="ARBA00022989"/>
    </source>
</evidence>
<dbReference type="PANTHER" id="PTHR30086">
    <property type="entry name" value="ARGININE EXPORTER PROTEIN ARGO"/>
    <property type="match status" value="1"/>
</dbReference>
<dbReference type="GO" id="GO:0005886">
    <property type="term" value="C:plasma membrane"/>
    <property type="evidence" value="ECO:0007669"/>
    <property type="project" value="UniProtKB-SubCell"/>
</dbReference>
<comment type="subcellular location">
    <subcellularLocation>
        <location evidence="1">Cell membrane</location>
        <topology evidence="1">Multi-pass membrane protein</topology>
    </subcellularLocation>
</comment>
<reference evidence="7" key="1">
    <citation type="submission" date="2020-02" db="EMBL/GenBank/DDBJ databases">
        <authorList>
            <person name="Meier V. D."/>
        </authorList>
    </citation>
    <scope>NUCLEOTIDE SEQUENCE</scope>
    <source>
        <strain evidence="7">AVDCRST_MAG86</strain>
    </source>
</reference>
<keyword evidence="3 6" id="KW-0812">Transmembrane</keyword>
<feature type="transmembrane region" description="Helical" evidence="6">
    <location>
        <begin position="6"/>
        <end position="25"/>
    </location>
</feature>
<feature type="transmembrane region" description="Helical" evidence="6">
    <location>
        <begin position="37"/>
        <end position="60"/>
    </location>
</feature>
<feature type="transmembrane region" description="Helical" evidence="6">
    <location>
        <begin position="66"/>
        <end position="88"/>
    </location>
</feature>
<name>A0A6J4VM46_9DEIN</name>
<evidence type="ECO:0000256" key="2">
    <source>
        <dbReference type="ARBA" id="ARBA00022475"/>
    </source>
</evidence>
<protein>
    <submittedName>
        <fullName evidence="7">Arginine exporter protein ArgO</fullName>
    </submittedName>
</protein>
<accession>A0A6J4VM46</accession>
<dbReference type="GO" id="GO:0015171">
    <property type="term" value="F:amino acid transmembrane transporter activity"/>
    <property type="evidence" value="ECO:0007669"/>
    <property type="project" value="TreeGrafter"/>
</dbReference>
<evidence type="ECO:0000256" key="1">
    <source>
        <dbReference type="ARBA" id="ARBA00004651"/>
    </source>
</evidence>
<evidence type="ECO:0000256" key="5">
    <source>
        <dbReference type="ARBA" id="ARBA00023136"/>
    </source>
</evidence>